<gene>
    <name evidence="1" type="ORF">VKT23_011894</name>
</gene>
<dbReference type="Proteomes" id="UP001498398">
    <property type="component" value="Unassembled WGS sequence"/>
</dbReference>
<protein>
    <submittedName>
        <fullName evidence="1">Uncharacterized protein</fullName>
    </submittedName>
</protein>
<evidence type="ECO:0000313" key="1">
    <source>
        <dbReference type="EMBL" id="KAK7453213.1"/>
    </source>
</evidence>
<dbReference type="EMBL" id="JBANRG010000027">
    <property type="protein sequence ID" value="KAK7453213.1"/>
    <property type="molecule type" value="Genomic_DNA"/>
</dbReference>
<organism evidence="1 2">
    <name type="scientific">Marasmiellus scandens</name>
    <dbReference type="NCBI Taxonomy" id="2682957"/>
    <lineage>
        <taxon>Eukaryota</taxon>
        <taxon>Fungi</taxon>
        <taxon>Dikarya</taxon>
        <taxon>Basidiomycota</taxon>
        <taxon>Agaricomycotina</taxon>
        <taxon>Agaricomycetes</taxon>
        <taxon>Agaricomycetidae</taxon>
        <taxon>Agaricales</taxon>
        <taxon>Marasmiineae</taxon>
        <taxon>Omphalotaceae</taxon>
        <taxon>Marasmiellus</taxon>
    </lineage>
</organism>
<name>A0ABR1JBV8_9AGAR</name>
<proteinExistence type="predicted"/>
<keyword evidence="2" id="KW-1185">Reference proteome</keyword>
<accession>A0ABR1JBV8</accession>
<sequence>MGIYGEAQPEDVYADAAILNCDTPARKMNGMAGHSHGIHPCPYCDVTLIDINSAKGYSFSTFKSFASIHFRPHLSITIDWNQKDDFEQLKQAFASKDAHPQQQEYILNSSSMATHQSLKKADEWRHILTITPVLLWFAWKDHRDEIPNRTPPIPSNAKKIPQHNRNMQQIYELSLLLCLTARLLCCHEISINQAKEGQELRGRIYEDSSLLNSSHLAGQV</sequence>
<reference evidence="1 2" key="1">
    <citation type="submission" date="2024-01" db="EMBL/GenBank/DDBJ databases">
        <title>A draft genome for the cacao thread blight pathogen Marasmiellus scandens.</title>
        <authorList>
            <person name="Baruah I.K."/>
            <person name="Leung J."/>
            <person name="Bukari Y."/>
            <person name="Amoako-Attah I."/>
            <person name="Meinhardt L.W."/>
            <person name="Bailey B.A."/>
            <person name="Cohen S.P."/>
        </authorList>
    </citation>
    <scope>NUCLEOTIDE SEQUENCE [LARGE SCALE GENOMIC DNA]</scope>
    <source>
        <strain evidence="1 2">GH-19</strain>
    </source>
</reference>
<evidence type="ECO:0000313" key="2">
    <source>
        <dbReference type="Proteomes" id="UP001498398"/>
    </source>
</evidence>
<comment type="caution">
    <text evidence="1">The sequence shown here is derived from an EMBL/GenBank/DDBJ whole genome shotgun (WGS) entry which is preliminary data.</text>
</comment>